<keyword evidence="6 8" id="KW-0460">Magnesium</keyword>
<comment type="function">
    <text evidence="8">Catalyzes the ATP-dependent amidation of the two carboxylate groups at positions a and c of cobyrinate, using either L-glutamine or ammonia as the nitrogen source. Involved in the biosynthesis of the unique nickel-containing tetrapyrrole coenzyme F430, the prosthetic group of methyl-coenzyme M reductase (MCR), which plays a key role in methanogenesis and anaerobic methane oxidation. Catalyzes the ATP-dependent amidation of the two carboxylate groups at positions a and c of Ni-sirohydrochlorin, using L-glutamine or ammonia as the nitrogen source.</text>
</comment>
<dbReference type="Gene3D" id="3.40.50.300">
    <property type="entry name" value="P-loop containing nucleotide triphosphate hydrolases"/>
    <property type="match status" value="1"/>
</dbReference>
<dbReference type="InterPro" id="IPR029062">
    <property type="entry name" value="Class_I_gatase-like"/>
</dbReference>
<dbReference type="Pfam" id="PF07685">
    <property type="entry name" value="GATase_3"/>
    <property type="match status" value="1"/>
</dbReference>
<keyword evidence="4 8" id="KW-0547">Nucleotide-binding</keyword>
<comment type="cofactor">
    <cofactor evidence="1 8">
        <name>Mg(2+)</name>
        <dbReference type="ChEBI" id="CHEBI:18420"/>
    </cofactor>
</comment>
<dbReference type="EC" id="6.3.5.12" evidence="8"/>
<dbReference type="NCBIfam" id="NF033195">
    <property type="entry name" value="F430_CfbB"/>
    <property type="match status" value="1"/>
</dbReference>
<dbReference type="SUPFAM" id="SSF52317">
    <property type="entry name" value="Class I glutamine amidotransferase-like"/>
    <property type="match status" value="1"/>
</dbReference>
<dbReference type="HAMAP" id="MF_00027">
    <property type="entry name" value="CobB_CbiA"/>
    <property type="match status" value="1"/>
</dbReference>
<evidence type="ECO:0000259" key="10">
    <source>
        <dbReference type="Pfam" id="PF07685"/>
    </source>
</evidence>
<dbReference type="NCBIfam" id="TIGR00379">
    <property type="entry name" value="cobB"/>
    <property type="match status" value="1"/>
</dbReference>
<dbReference type="CDD" id="cd03130">
    <property type="entry name" value="GATase1_CobB"/>
    <property type="match status" value="1"/>
</dbReference>
<dbReference type="Gene3D" id="3.40.50.880">
    <property type="match status" value="1"/>
</dbReference>
<dbReference type="RefSeq" id="WP_042685296.1">
    <property type="nucleotide sequence ID" value="NZ_DUIH01000009.1"/>
</dbReference>
<dbReference type="NCBIfam" id="NF002204">
    <property type="entry name" value="PRK01077.1"/>
    <property type="match status" value="1"/>
</dbReference>
<dbReference type="InterPro" id="IPR011698">
    <property type="entry name" value="GATase_3"/>
</dbReference>
<dbReference type="EMBL" id="DUIH01000009">
    <property type="protein sequence ID" value="HIH69436.1"/>
    <property type="molecule type" value="Genomic_DNA"/>
</dbReference>
<comment type="catalytic activity">
    <reaction evidence="8">
        <text>Ni-sirohydrochlorin + 2 L-glutamine + 2 ATP + 2 H2O = Ni-sirohydrochlorin a,c-diamide + 2 L-glutamate + 2 ADP + 2 phosphate + 2 H(+)</text>
        <dbReference type="Rhea" id="RHEA:52896"/>
        <dbReference type="ChEBI" id="CHEBI:15377"/>
        <dbReference type="ChEBI" id="CHEBI:15378"/>
        <dbReference type="ChEBI" id="CHEBI:29985"/>
        <dbReference type="ChEBI" id="CHEBI:30616"/>
        <dbReference type="ChEBI" id="CHEBI:43474"/>
        <dbReference type="ChEBI" id="CHEBI:58359"/>
        <dbReference type="ChEBI" id="CHEBI:136841"/>
        <dbReference type="ChEBI" id="CHEBI:136887"/>
        <dbReference type="ChEBI" id="CHEBI:456216"/>
        <dbReference type="EC" id="6.3.5.12"/>
    </reaction>
</comment>
<sequence length="477" mass="51900">MSIPRILISADRSSAGKTTIAMGLGSLLHKRGIRVQPFKVALDYIDSSYHTELTGRPCRNLDGFLMSEDTILESFSRGVKGAELALIEGVRGLYEGLEATSDVGSTAQIAKLLRCPVVLVINARSITRSAAAIVRGYQEFDRKVNIRGVILNQIGSQAHAQKTIEAIETYTDVKVLGAIPRSSEMRLVMRHLGLVPAIEGKLTDRKQFERRVSTIERMLSEHVDIDALVKIAREAPPLKLPPVPEQGESPSDVRVGVAMDEAFNFYYPENIESLQQAGAQVVPFSPVGDSHLPDVDGLYIGGGYPELFAEELSSNWGMRQDILEASRGGMPIFAECGGLLYLARSISIDVDGFLASLEGKRVEQHGETYEMVGVVPAHATMGERHVVRYTAGTLTRDTPIGAAGTHLKGHEFHHSHLEGLPQDAPLVLSLSRGEGIDGSRDGFLSGQTLAQYCHIHALSYRGFAPSFVRACKSFKIG</sequence>
<feature type="site" description="Increases nucleophilicity of active site Cys" evidence="8">
    <location>
        <position position="454"/>
    </location>
</feature>
<keyword evidence="7 8" id="KW-0315">Glutamine amidotransferase</keyword>
<comment type="caution">
    <text evidence="11">The sequence shown here is derived from an EMBL/GenBank/DDBJ whole genome shotgun (WGS) entry which is preliminary data.</text>
</comment>
<dbReference type="SUPFAM" id="SSF52540">
    <property type="entry name" value="P-loop containing nucleoside triphosphate hydrolases"/>
    <property type="match status" value="1"/>
</dbReference>
<dbReference type="InterPro" id="IPR027417">
    <property type="entry name" value="P-loop_NTPase"/>
</dbReference>
<dbReference type="GO" id="GO:0042242">
    <property type="term" value="F:cobyrinic acid a,c-diamide synthase activity"/>
    <property type="evidence" value="ECO:0007669"/>
    <property type="project" value="UniProtKB-UniRule"/>
</dbReference>
<reference evidence="11" key="1">
    <citation type="journal article" date="2020" name="bioRxiv">
        <title>A rank-normalized archaeal taxonomy based on genome phylogeny resolves widespread incomplete and uneven classifications.</title>
        <authorList>
            <person name="Rinke C."/>
            <person name="Chuvochina M."/>
            <person name="Mussig A.J."/>
            <person name="Chaumeil P.-A."/>
            <person name="Waite D.W."/>
            <person name="Whitman W.B."/>
            <person name="Parks D.H."/>
            <person name="Hugenholtz P."/>
        </authorList>
    </citation>
    <scope>NUCLEOTIDE SEQUENCE</scope>
    <source>
        <strain evidence="11">UBA12518</strain>
    </source>
</reference>
<dbReference type="GO" id="GO:0005524">
    <property type="term" value="F:ATP binding"/>
    <property type="evidence" value="ECO:0007669"/>
    <property type="project" value="UniProtKB-UniRule"/>
</dbReference>
<feature type="active site" description="Nucleophile" evidence="8">
    <location>
        <position position="336"/>
    </location>
</feature>
<evidence type="ECO:0000313" key="11">
    <source>
        <dbReference type="EMBL" id="HIH69436.1"/>
    </source>
</evidence>
<dbReference type="Pfam" id="PF01656">
    <property type="entry name" value="CbiA"/>
    <property type="match status" value="1"/>
</dbReference>
<comment type="catalytic activity">
    <reaction evidence="8">
        <text>cob(II)yrinate + 2 L-glutamine + 2 ATP + 2 H2O = cob(II)yrinate a,c diamide + 2 L-glutamate + 2 ADP + 2 phosphate + 2 H(+)</text>
        <dbReference type="Rhea" id="RHEA:26289"/>
        <dbReference type="ChEBI" id="CHEBI:15377"/>
        <dbReference type="ChEBI" id="CHEBI:15378"/>
        <dbReference type="ChEBI" id="CHEBI:29985"/>
        <dbReference type="ChEBI" id="CHEBI:30616"/>
        <dbReference type="ChEBI" id="CHEBI:43474"/>
        <dbReference type="ChEBI" id="CHEBI:58359"/>
        <dbReference type="ChEBI" id="CHEBI:58537"/>
        <dbReference type="ChEBI" id="CHEBI:58894"/>
        <dbReference type="ChEBI" id="CHEBI:456216"/>
        <dbReference type="EC" id="6.3.5.11"/>
    </reaction>
</comment>
<dbReference type="PANTHER" id="PTHR43873">
    <property type="entry name" value="COBYRINATE A,C-DIAMIDE SYNTHASE"/>
    <property type="match status" value="1"/>
</dbReference>
<protein>
    <recommendedName>
        <fullName evidence="8">Cobyrinate a,c-diamide synthase</fullName>
        <ecNumber evidence="8">6.3.5.11</ecNumber>
    </recommendedName>
    <alternativeName>
        <fullName evidence="8">Cobyrinic acid a,c-diamide synthetase</fullName>
    </alternativeName>
    <alternativeName>
        <fullName evidence="8">Ni-sirohydrochlorin a,c-diamide synthase</fullName>
        <ecNumber evidence="8">6.3.5.12</ecNumber>
    </alternativeName>
    <alternativeName>
        <fullName evidence="8">Ni-sirohydrochlorin a,c-diamide synthetase</fullName>
    </alternativeName>
</protein>
<evidence type="ECO:0000256" key="6">
    <source>
        <dbReference type="ARBA" id="ARBA00022842"/>
    </source>
</evidence>
<evidence type="ECO:0000259" key="9">
    <source>
        <dbReference type="Pfam" id="PF01656"/>
    </source>
</evidence>
<dbReference type="InterPro" id="IPR002586">
    <property type="entry name" value="CobQ/CobB/MinD/ParA_Nub-bd_dom"/>
</dbReference>
<evidence type="ECO:0000256" key="4">
    <source>
        <dbReference type="ARBA" id="ARBA00022741"/>
    </source>
</evidence>
<comment type="domain">
    <text evidence="8">Comprises of two domains. The C-terminal domain contains the binding site for glutamine and catalyzes the hydrolysis of this substrate to glutamate and ammonia. The N-terminal domain is anticipated to bind ATP, and cobyrinate or Ni-sirohydrochlorin, and catalyzes the ultimate synthesis of the diamide product. The ammonia produced via the glutaminase domain is probably translocated to the adjacent domain via a molecular tunnel, where it reacts with an activated intermediate.</text>
</comment>
<dbReference type="PANTHER" id="PTHR43873:SF1">
    <property type="entry name" value="COBYRINATE A,C-DIAMIDE SYNTHASE"/>
    <property type="match status" value="1"/>
</dbReference>
<dbReference type="GO" id="GO:0009236">
    <property type="term" value="P:cobalamin biosynthetic process"/>
    <property type="evidence" value="ECO:0007669"/>
    <property type="project" value="UniProtKB-UniRule"/>
</dbReference>
<evidence type="ECO:0000313" key="12">
    <source>
        <dbReference type="Proteomes" id="UP000600363"/>
    </source>
</evidence>
<evidence type="ECO:0000256" key="1">
    <source>
        <dbReference type="ARBA" id="ARBA00001946"/>
    </source>
</evidence>
<evidence type="ECO:0000256" key="8">
    <source>
        <dbReference type="HAMAP-Rule" id="MF_00027"/>
    </source>
</evidence>
<organism evidence="11 12">
    <name type="scientific">Methermicoccus shengliensis</name>
    <dbReference type="NCBI Taxonomy" id="660064"/>
    <lineage>
        <taxon>Archaea</taxon>
        <taxon>Methanobacteriati</taxon>
        <taxon>Methanobacteriota</taxon>
        <taxon>Stenosarchaea group</taxon>
        <taxon>Methanomicrobia</taxon>
        <taxon>Methanosarcinales</taxon>
        <taxon>Methermicoccaceae</taxon>
        <taxon>Methermicoccus</taxon>
    </lineage>
</organism>
<evidence type="ECO:0000256" key="2">
    <source>
        <dbReference type="ARBA" id="ARBA00022573"/>
    </source>
</evidence>
<dbReference type="EC" id="6.3.5.11" evidence="8"/>
<dbReference type="GO" id="GO:0015948">
    <property type="term" value="P:methanogenesis"/>
    <property type="evidence" value="ECO:0007669"/>
    <property type="project" value="UniProtKB-KW"/>
</dbReference>
<dbReference type="InterPro" id="IPR004484">
    <property type="entry name" value="CbiA/CobB_synth"/>
</dbReference>
<comment type="miscellaneous">
    <text evidence="8">The a and c carboxylates of cobyrinate and Ni-sirohydrochlorin are activated for nucleophilic attack via formation of a phosphorylated intermediate by ATP. CbiA catalyzes first the amidation of the c-carboxylate, and then that of the a-carboxylate.</text>
</comment>
<keyword evidence="5 8" id="KW-0067">ATP-binding</keyword>
<keyword evidence="8" id="KW-0484">Methanogenesis</keyword>
<comment type="pathway">
    <text evidence="8">Cofactor biosynthesis; adenosylcobalamin biosynthesis; cob(II)yrinate a,c-diamide from sirohydrochlorin (anaerobic route): step 10/10.</text>
</comment>
<comment type="similarity">
    <text evidence="8">Belongs to the CobB/CbiA family.</text>
</comment>
<feature type="domain" description="CobQ/CobB/MinD/ParA nucleotide binding" evidence="9">
    <location>
        <begin position="7"/>
        <end position="192"/>
    </location>
</feature>
<evidence type="ECO:0000256" key="5">
    <source>
        <dbReference type="ARBA" id="ARBA00022840"/>
    </source>
</evidence>
<keyword evidence="3 8" id="KW-0436">Ligase</keyword>
<proteinExistence type="inferred from homology"/>
<feature type="domain" description="CobB/CobQ-like glutamine amidotransferase" evidence="10">
    <location>
        <begin position="254"/>
        <end position="459"/>
    </location>
</feature>
<dbReference type="PROSITE" id="PS51274">
    <property type="entry name" value="GATASE_COBBQ"/>
    <property type="match status" value="1"/>
</dbReference>
<accession>A0A832VMM5</accession>
<dbReference type="CDD" id="cd05388">
    <property type="entry name" value="CobB_N"/>
    <property type="match status" value="1"/>
</dbReference>
<evidence type="ECO:0000256" key="7">
    <source>
        <dbReference type="ARBA" id="ARBA00022962"/>
    </source>
</evidence>
<dbReference type="Proteomes" id="UP000600363">
    <property type="component" value="Unassembled WGS sequence"/>
</dbReference>
<gene>
    <name evidence="8 11" type="primary">cfbB</name>
    <name evidence="8" type="synonym">cbiA</name>
    <name evidence="11" type="ORF">HA299_02265</name>
</gene>
<dbReference type="AlphaFoldDB" id="A0A832VMM5"/>
<dbReference type="UniPathway" id="UPA00148">
    <property type="reaction ID" value="UER00231"/>
</dbReference>
<evidence type="ECO:0000256" key="3">
    <source>
        <dbReference type="ARBA" id="ARBA00022598"/>
    </source>
</evidence>
<keyword evidence="2 8" id="KW-0169">Cobalamin biosynthesis</keyword>
<name>A0A832VMM5_9EURY</name>